<evidence type="ECO:0000313" key="2">
    <source>
        <dbReference type="Proteomes" id="UP000054350"/>
    </source>
</evidence>
<proteinExistence type="predicted"/>
<dbReference type="Proteomes" id="UP000054350">
    <property type="component" value="Unassembled WGS sequence"/>
</dbReference>
<reference evidence="2" key="2">
    <citation type="submission" date="2009-11" db="EMBL/GenBank/DDBJ databases">
        <title>The Genome Sequence of Allomyces macrogynus strain ATCC 38327.</title>
        <authorList>
            <consortium name="The Broad Institute Genome Sequencing Platform"/>
            <person name="Russ C."/>
            <person name="Cuomo C."/>
            <person name="Shea T."/>
            <person name="Young S.K."/>
            <person name="Zeng Q."/>
            <person name="Koehrsen M."/>
            <person name="Haas B."/>
            <person name="Borodovsky M."/>
            <person name="Guigo R."/>
            <person name="Alvarado L."/>
            <person name="Berlin A."/>
            <person name="Borenstein D."/>
            <person name="Chen Z."/>
            <person name="Engels R."/>
            <person name="Freedman E."/>
            <person name="Gellesch M."/>
            <person name="Goldberg J."/>
            <person name="Griggs A."/>
            <person name="Gujja S."/>
            <person name="Heiman D."/>
            <person name="Hepburn T."/>
            <person name="Howarth C."/>
            <person name="Jen D."/>
            <person name="Larson L."/>
            <person name="Lewis B."/>
            <person name="Mehta T."/>
            <person name="Park D."/>
            <person name="Pearson M."/>
            <person name="Roberts A."/>
            <person name="Saif S."/>
            <person name="Shenoy N."/>
            <person name="Sisk P."/>
            <person name="Stolte C."/>
            <person name="Sykes S."/>
            <person name="Walk T."/>
            <person name="White J."/>
            <person name="Yandava C."/>
            <person name="Burger G."/>
            <person name="Gray M.W."/>
            <person name="Holland P.W.H."/>
            <person name="King N."/>
            <person name="Lang F.B.F."/>
            <person name="Roger A.J."/>
            <person name="Ruiz-Trillo I."/>
            <person name="Lander E."/>
            <person name="Nusbaum C."/>
        </authorList>
    </citation>
    <scope>NUCLEOTIDE SEQUENCE [LARGE SCALE GENOMIC DNA]</scope>
    <source>
        <strain evidence="2">ATCC 38327</strain>
    </source>
</reference>
<accession>A0A0L0SLJ4</accession>
<dbReference type="EMBL" id="GG745342">
    <property type="protein sequence ID" value="KNE63318.1"/>
    <property type="molecule type" value="Genomic_DNA"/>
</dbReference>
<protein>
    <submittedName>
        <fullName evidence="1">Uncharacterized protein</fullName>
    </submittedName>
</protein>
<keyword evidence="2" id="KW-1185">Reference proteome</keyword>
<sequence length="251" mass="27301">MPNSDTFAQALRTIEVEIPFRGARNQTIKVPGVTSFRLVSVESTSLFFSLLARTTLPTLRTARVLVHRRRASDERDLALPAALPALQALAILDASRGYLAGGDPFVLQFICDTHYVTLLALAHPGLLDVRLAAAVWNQLDHDTVHLPNVTRLARTNDNEQGPVLSLAALTGMPRATYLDLDLYQLTLPVAAALTQIVIAKVSRARELALVPDPASAKLDALRFVSTPANAQAWSIVCAARKTQMVVWPMPP</sequence>
<gene>
    <name evidence="1" type="ORF">AMAG_08457</name>
</gene>
<name>A0A0L0SLJ4_ALLM3</name>
<dbReference type="AlphaFoldDB" id="A0A0L0SLJ4"/>
<organism evidence="1 2">
    <name type="scientific">Allomyces macrogynus (strain ATCC 38327)</name>
    <name type="common">Allomyces javanicus var. macrogynus</name>
    <dbReference type="NCBI Taxonomy" id="578462"/>
    <lineage>
        <taxon>Eukaryota</taxon>
        <taxon>Fungi</taxon>
        <taxon>Fungi incertae sedis</taxon>
        <taxon>Blastocladiomycota</taxon>
        <taxon>Blastocladiomycetes</taxon>
        <taxon>Blastocladiales</taxon>
        <taxon>Blastocladiaceae</taxon>
        <taxon>Allomyces</taxon>
    </lineage>
</organism>
<reference evidence="1 2" key="1">
    <citation type="submission" date="2009-11" db="EMBL/GenBank/DDBJ databases">
        <title>Annotation of Allomyces macrogynus ATCC 38327.</title>
        <authorList>
            <consortium name="The Broad Institute Genome Sequencing Platform"/>
            <person name="Russ C."/>
            <person name="Cuomo C."/>
            <person name="Burger G."/>
            <person name="Gray M.W."/>
            <person name="Holland P.W.H."/>
            <person name="King N."/>
            <person name="Lang F.B.F."/>
            <person name="Roger A.J."/>
            <person name="Ruiz-Trillo I."/>
            <person name="Young S.K."/>
            <person name="Zeng Q."/>
            <person name="Gargeya S."/>
            <person name="Fitzgerald M."/>
            <person name="Haas B."/>
            <person name="Abouelleil A."/>
            <person name="Alvarado L."/>
            <person name="Arachchi H.M."/>
            <person name="Berlin A."/>
            <person name="Chapman S.B."/>
            <person name="Gearin G."/>
            <person name="Goldberg J."/>
            <person name="Griggs A."/>
            <person name="Gujja S."/>
            <person name="Hansen M."/>
            <person name="Heiman D."/>
            <person name="Howarth C."/>
            <person name="Larimer J."/>
            <person name="Lui A."/>
            <person name="MacDonald P.J.P."/>
            <person name="McCowen C."/>
            <person name="Montmayeur A."/>
            <person name="Murphy C."/>
            <person name="Neiman D."/>
            <person name="Pearson M."/>
            <person name="Priest M."/>
            <person name="Roberts A."/>
            <person name="Saif S."/>
            <person name="Shea T."/>
            <person name="Sisk P."/>
            <person name="Stolte C."/>
            <person name="Sykes S."/>
            <person name="Wortman J."/>
            <person name="Nusbaum C."/>
            <person name="Birren B."/>
        </authorList>
    </citation>
    <scope>NUCLEOTIDE SEQUENCE [LARGE SCALE GENOMIC DNA]</scope>
    <source>
        <strain evidence="1 2">ATCC 38327</strain>
    </source>
</reference>
<evidence type="ECO:0000313" key="1">
    <source>
        <dbReference type="EMBL" id="KNE63318.1"/>
    </source>
</evidence>
<dbReference type="VEuPathDB" id="FungiDB:AMAG_08457"/>